<dbReference type="Proteomes" id="UP000400849">
    <property type="component" value="Segment"/>
</dbReference>
<dbReference type="KEGG" id="vg:77924242"/>
<gene>
    <name evidence="1" type="primary">74</name>
    <name evidence="1" type="ORF">SEA_SIXAMA_74</name>
</gene>
<accession>A0A5Q2F6A4</accession>
<protein>
    <submittedName>
        <fullName evidence="1">Uncharacterized protein</fullName>
    </submittedName>
</protein>
<proteinExistence type="predicted"/>
<reference evidence="1 2" key="1">
    <citation type="submission" date="2019-09" db="EMBL/GenBank/DDBJ databases">
        <authorList>
            <person name="Christie C.A."/>
            <person name="Diallo A.S."/>
            <person name="Dixon Z."/>
            <person name="McIntosh P.M."/>
            <person name="Murthy K.H."/>
            <person name="Rosen M.G."/>
            <person name="Simpson L.M."/>
            <person name="Koustas K."/>
            <person name="Fogarty M.P."/>
            <person name="Molloy S.D."/>
            <person name="Garlena R.A."/>
            <person name="Russell D.A."/>
            <person name="Pope W.H."/>
            <person name="Jacobs-Sera D."/>
            <person name="Hatfull G.F."/>
        </authorList>
    </citation>
    <scope>NUCLEOTIDE SEQUENCE [LARGE SCALE GENOMIC DNA]</scope>
</reference>
<evidence type="ECO:0000313" key="1">
    <source>
        <dbReference type="EMBL" id="QGF20253.1"/>
    </source>
</evidence>
<name>A0A5Q2F6A4_9CAUD</name>
<keyword evidence="2" id="KW-1185">Reference proteome</keyword>
<organism evidence="1 2">
    <name type="scientific">Gordonia phage Sixama</name>
    <dbReference type="NCBI Taxonomy" id="2653271"/>
    <lineage>
        <taxon>Viruses</taxon>
        <taxon>Duplodnaviria</taxon>
        <taxon>Heunggongvirae</taxon>
        <taxon>Uroviricota</taxon>
        <taxon>Caudoviricetes</taxon>
        <taxon>Sixamavirus</taxon>
        <taxon>Sixamavirus sixama</taxon>
    </lineage>
</organism>
<sequence length="69" mass="7956">MSAKPEYQLLVDENGSEIAFLLLIKDLGVFYRDSSEWIPMDDSDDLPFDLESLEVRDADASDVDRWDSR</sequence>
<dbReference type="EMBL" id="MN484601">
    <property type="protein sequence ID" value="QGF20253.1"/>
    <property type="molecule type" value="Genomic_DNA"/>
</dbReference>
<dbReference type="GeneID" id="77924242"/>
<evidence type="ECO:0000313" key="2">
    <source>
        <dbReference type="Proteomes" id="UP000400849"/>
    </source>
</evidence>
<dbReference type="RefSeq" id="YP_010648783.1">
    <property type="nucleotide sequence ID" value="NC_070762.1"/>
</dbReference>